<dbReference type="EMBL" id="DS469805">
    <property type="protein sequence ID" value="EDO32809.1"/>
    <property type="molecule type" value="Genomic_DNA"/>
</dbReference>
<evidence type="ECO:0000256" key="4">
    <source>
        <dbReference type="ARBA" id="ARBA00022786"/>
    </source>
</evidence>
<dbReference type="SUPFAM" id="SSF50978">
    <property type="entry name" value="WD40 repeat-like"/>
    <property type="match status" value="1"/>
</dbReference>
<keyword evidence="3" id="KW-0498">Mitosis</keyword>
<feature type="domain" description="Anaphase-promoting complex subunit 4-like WD40" evidence="6">
    <location>
        <begin position="23"/>
        <end position="109"/>
    </location>
</feature>
<keyword evidence="5" id="KW-0131">Cell cycle</keyword>
<dbReference type="InterPro" id="IPR024977">
    <property type="entry name" value="Apc4-like_WD40_dom"/>
</dbReference>
<keyword evidence="2" id="KW-0132">Cell division</keyword>
<evidence type="ECO:0000256" key="2">
    <source>
        <dbReference type="ARBA" id="ARBA00022618"/>
    </source>
</evidence>
<keyword evidence="4" id="KW-0833">Ubl conjugation pathway</keyword>
<evidence type="ECO:0000256" key="1">
    <source>
        <dbReference type="ARBA" id="ARBA00016067"/>
    </source>
</evidence>
<dbReference type="OMA" id="FGMFYCG"/>
<dbReference type="InParanoid" id="A7SU03"/>
<dbReference type="PANTHER" id="PTHR13260:SF0">
    <property type="entry name" value="ANAPHASE-PROMOTING COMPLEX SUBUNIT 4"/>
    <property type="match status" value="1"/>
</dbReference>
<evidence type="ECO:0000259" key="6">
    <source>
        <dbReference type="Pfam" id="PF12894"/>
    </source>
</evidence>
<dbReference type="KEGG" id="nve:5503973"/>
<dbReference type="Proteomes" id="UP000001593">
    <property type="component" value="Unassembled WGS sequence"/>
</dbReference>
<dbReference type="FunFam" id="2.130.10.10:FF:001740">
    <property type="entry name" value="Anaphase-promoting complex subunit 4"/>
    <property type="match status" value="1"/>
</dbReference>
<dbReference type="HOGENOM" id="CLU_018724_0_0_1"/>
<evidence type="ECO:0000256" key="3">
    <source>
        <dbReference type="ARBA" id="ARBA00022776"/>
    </source>
</evidence>
<reference evidence="8 9" key="1">
    <citation type="journal article" date="2007" name="Science">
        <title>Sea anemone genome reveals ancestral eumetazoan gene repertoire and genomic organization.</title>
        <authorList>
            <person name="Putnam N.H."/>
            <person name="Srivastava M."/>
            <person name="Hellsten U."/>
            <person name="Dirks B."/>
            <person name="Chapman J."/>
            <person name="Salamov A."/>
            <person name="Terry A."/>
            <person name="Shapiro H."/>
            <person name="Lindquist E."/>
            <person name="Kapitonov V.V."/>
            <person name="Jurka J."/>
            <person name="Genikhovich G."/>
            <person name="Grigoriev I.V."/>
            <person name="Lucas S.M."/>
            <person name="Steele R.E."/>
            <person name="Finnerty J.R."/>
            <person name="Technau U."/>
            <person name="Martindale M.Q."/>
            <person name="Rokhsar D.S."/>
        </authorList>
    </citation>
    <scope>NUCLEOTIDE SEQUENCE [LARGE SCALE GENOMIC DNA]</scope>
    <source>
        <strain evidence="9">CH2 X CH6</strain>
    </source>
</reference>
<gene>
    <name evidence="8" type="ORF">NEMVEDRAFT_v1g131737</name>
</gene>
<dbReference type="GO" id="GO:0031145">
    <property type="term" value="P:anaphase-promoting complex-dependent catabolic process"/>
    <property type="evidence" value="ECO:0000318"/>
    <property type="project" value="GO_Central"/>
</dbReference>
<dbReference type="InterPro" id="IPR024790">
    <property type="entry name" value="APC4_long_dom"/>
</dbReference>
<evidence type="ECO:0000256" key="5">
    <source>
        <dbReference type="ARBA" id="ARBA00023306"/>
    </source>
</evidence>
<dbReference type="OrthoDB" id="2110451at2759"/>
<dbReference type="GO" id="GO:0034399">
    <property type="term" value="C:nuclear periphery"/>
    <property type="evidence" value="ECO:0000318"/>
    <property type="project" value="GO_Central"/>
</dbReference>
<dbReference type="AlphaFoldDB" id="A7SU03"/>
<name>A7SU03_NEMVE</name>
<dbReference type="GO" id="GO:0051301">
    <property type="term" value="P:cell division"/>
    <property type="evidence" value="ECO:0007669"/>
    <property type="project" value="UniProtKB-KW"/>
</dbReference>
<evidence type="ECO:0000259" key="7">
    <source>
        <dbReference type="Pfam" id="PF12896"/>
    </source>
</evidence>
<dbReference type="InterPro" id="IPR024789">
    <property type="entry name" value="APC4"/>
</dbReference>
<evidence type="ECO:0000313" key="8">
    <source>
        <dbReference type="EMBL" id="EDO32809.1"/>
    </source>
</evidence>
<dbReference type="InterPro" id="IPR036322">
    <property type="entry name" value="WD40_repeat_dom_sf"/>
</dbReference>
<organism evidence="8 9">
    <name type="scientific">Nematostella vectensis</name>
    <name type="common">Starlet sea anemone</name>
    <dbReference type="NCBI Taxonomy" id="45351"/>
    <lineage>
        <taxon>Eukaryota</taxon>
        <taxon>Metazoa</taxon>
        <taxon>Cnidaria</taxon>
        <taxon>Anthozoa</taxon>
        <taxon>Hexacorallia</taxon>
        <taxon>Actiniaria</taxon>
        <taxon>Edwardsiidae</taxon>
        <taxon>Nematostella</taxon>
    </lineage>
</organism>
<protein>
    <recommendedName>
        <fullName evidence="1">Anaphase-promoting complex subunit 4</fullName>
    </recommendedName>
</protein>
<accession>A7SU03</accession>
<dbReference type="Pfam" id="PF12896">
    <property type="entry name" value="ANAPC4"/>
    <property type="match status" value="1"/>
</dbReference>
<dbReference type="Pfam" id="PF12894">
    <property type="entry name" value="ANAPC4_WD40"/>
    <property type="match status" value="1"/>
</dbReference>
<dbReference type="Gene3D" id="2.130.10.10">
    <property type="entry name" value="YVTN repeat-like/Quinoprotein amine dehydrogenase"/>
    <property type="match status" value="1"/>
</dbReference>
<dbReference type="GO" id="GO:0070979">
    <property type="term" value="P:protein K11-linked ubiquitination"/>
    <property type="evidence" value="ECO:0000318"/>
    <property type="project" value="GO_Central"/>
</dbReference>
<dbReference type="PhylomeDB" id="A7SU03"/>
<dbReference type="STRING" id="45351.A7SU03"/>
<keyword evidence="9" id="KW-1185">Reference proteome</keyword>
<sequence>MAGSSGSFRELEDKPSSAIIQHMKWSPKMDLLAVITAEGDVWLNRLSWQQVWAVSAGNEKAVCLAWRPDGNLLCVGYESGEIKSFDIENAECVHKCSIGNTPTCMEWTEEVKSSAPRKPSFYIEQSQLYLPSLPFLPKSGGAVFSKESHDEGNKDRKKLSSLPDKLSILTVGDVSGHVHIMLYGMFLAGVLPIENDIESTHGVEIVNAAFSADLELLNVIVKAKQITGATYSLLAYTTTLLSSHRHELSLIAKKSGIVTSLLEYFNETIRSMSEAWEDILLEMETKLTAYMNEQKMPKFSITNEFLTLLTKGILSPELQNFLLHDLTEKGLKKLGVNIDNSYTSIQSLALKHLQCVTEALLYHMTDIRGMARWYNLFGVLGLSEKSTDVAIKSLGAVMLKNTELVEVIETSLKSFKAFFQWLYSIILRLSDEPVPSYVKKFSQQDILLLANFLKTQLNTDEHGKFRIERVGQYFEDKPLTVLSSFGDNAFAKFVEGSTVLKDSPYMVSHSMEHSLLSLAKALVGNVNHTFKHVSEVIGESFTCKGLVTL</sequence>
<dbReference type="GO" id="GO:0005680">
    <property type="term" value="C:anaphase-promoting complex"/>
    <property type="evidence" value="ECO:0000318"/>
    <property type="project" value="GO_Central"/>
</dbReference>
<feature type="domain" description="Anaphase-promoting complex subunit 4 long" evidence="7">
    <location>
        <begin position="233"/>
        <end position="432"/>
    </location>
</feature>
<feature type="non-terminal residue" evidence="8">
    <location>
        <position position="549"/>
    </location>
</feature>
<dbReference type="eggNOG" id="KOG4640">
    <property type="taxonomic scope" value="Eukaryota"/>
</dbReference>
<dbReference type="PANTHER" id="PTHR13260">
    <property type="entry name" value="ANAPHASE PROMOTING COMPLEX SUBUNIT 4 APC4"/>
    <property type="match status" value="1"/>
</dbReference>
<evidence type="ECO:0000313" key="9">
    <source>
        <dbReference type="Proteomes" id="UP000001593"/>
    </source>
</evidence>
<dbReference type="InterPro" id="IPR015943">
    <property type="entry name" value="WD40/YVTN_repeat-like_dom_sf"/>
</dbReference>
<proteinExistence type="predicted"/>